<dbReference type="Proteomes" id="UP000230605">
    <property type="component" value="Chromosome 3"/>
</dbReference>
<feature type="chain" id="PRO_5013855217" description="Inhibitor I9 domain-containing protein" evidence="1">
    <location>
        <begin position="23"/>
        <end position="165"/>
    </location>
</feature>
<protein>
    <recommendedName>
        <fullName evidence="6">Inhibitor I9 domain-containing protein</fullName>
    </recommendedName>
</protein>
<organism evidence="2 4">
    <name type="scientific">Cercospora beticola</name>
    <name type="common">Sugarbeet leaf spot fungus</name>
    <dbReference type="NCBI Taxonomy" id="122368"/>
    <lineage>
        <taxon>Eukaryota</taxon>
        <taxon>Fungi</taxon>
        <taxon>Dikarya</taxon>
        <taxon>Ascomycota</taxon>
        <taxon>Pezizomycotina</taxon>
        <taxon>Dothideomycetes</taxon>
        <taxon>Dothideomycetidae</taxon>
        <taxon>Mycosphaerellales</taxon>
        <taxon>Mycosphaerellaceae</taxon>
        <taxon>Cercospora</taxon>
    </lineage>
</organism>
<keyword evidence="5" id="KW-1185">Reference proteome</keyword>
<dbReference type="AlphaFoldDB" id="A0A2G5I4Y9"/>
<name>A0A2G5I4Y9_CERBT</name>
<evidence type="ECO:0000313" key="3">
    <source>
        <dbReference type="EMBL" id="WPA99755.1"/>
    </source>
</evidence>
<dbReference type="EMBL" id="CP134186">
    <property type="protein sequence ID" value="WPA99755.1"/>
    <property type="molecule type" value="Genomic_DNA"/>
</dbReference>
<evidence type="ECO:0000313" key="5">
    <source>
        <dbReference type="Proteomes" id="UP001302367"/>
    </source>
</evidence>
<evidence type="ECO:0000256" key="1">
    <source>
        <dbReference type="SAM" id="SignalP"/>
    </source>
</evidence>
<evidence type="ECO:0000313" key="4">
    <source>
        <dbReference type="Proteomes" id="UP000230605"/>
    </source>
</evidence>
<keyword evidence="1" id="KW-0732">Signal</keyword>
<accession>A0A2G5I4Y9</accession>
<dbReference type="Proteomes" id="UP001302367">
    <property type="component" value="Chromosome 3"/>
</dbReference>
<feature type="signal peptide" evidence="1">
    <location>
        <begin position="1"/>
        <end position="22"/>
    </location>
</feature>
<proteinExistence type="predicted"/>
<dbReference type="OrthoDB" id="1896086at2759"/>
<dbReference type="EMBL" id="LKMD01000101">
    <property type="protein sequence ID" value="PIA99562.1"/>
    <property type="molecule type" value="Genomic_DNA"/>
</dbReference>
<reference evidence="2 4" key="1">
    <citation type="submission" date="2015-10" db="EMBL/GenBank/DDBJ databases">
        <title>The cercosporin biosynthetic gene cluster was horizontally transferred to several fungal lineages and shown to be expanded in Cercospora beticola based on microsynteny with recipient genomes.</title>
        <authorList>
            <person name="De Jonge R."/>
            <person name="Ebert M.K."/>
            <person name="Suttle J.C."/>
            <person name="Jurick Ii W.M."/>
            <person name="Secor G.A."/>
            <person name="Thomma B.P."/>
            <person name="Van De Peer Y."/>
            <person name="Bolton M.D."/>
        </authorList>
    </citation>
    <scope>NUCLEOTIDE SEQUENCE [LARGE SCALE GENOMIC DNA]</scope>
    <source>
        <strain evidence="2 4">09-40</strain>
    </source>
</reference>
<evidence type="ECO:0000313" key="2">
    <source>
        <dbReference type="EMBL" id="PIA99562.1"/>
    </source>
</evidence>
<reference evidence="3 5" key="2">
    <citation type="submission" date="2023-09" db="EMBL/GenBank/DDBJ databases">
        <title>Complete-Gapless Cercospora beticola genome.</title>
        <authorList>
            <person name="Wyatt N.A."/>
            <person name="Spanner R.E."/>
            <person name="Bolton M.D."/>
        </authorList>
    </citation>
    <scope>NUCLEOTIDE SEQUENCE [LARGE SCALE GENOMIC DNA]</scope>
    <source>
        <strain evidence="3">Cb09-40</strain>
    </source>
</reference>
<sequence length="165" mass="19139">MAPNYSMFLVLILTLLICVVASLPSAPPNDILAPLYGLNVRDKWPDEYVIMFQDGYSLDEHFHTIGRNLSHSAQFAKYSFGYQATIDRQTLDEFVRRDPNVLFVETNRPIYGIQPVDVVYSEPWRPPCARNTCILDGQCHKLWRDEDSSENDHLREEIFRQPFAD</sequence>
<evidence type="ECO:0008006" key="6">
    <source>
        <dbReference type="Google" id="ProtNLM"/>
    </source>
</evidence>
<gene>
    <name evidence="2" type="ORF">CB0940_02610</name>
    <name evidence="3" type="ORF">RHO25_004374</name>
</gene>